<keyword evidence="1" id="KW-0812">Transmembrane</keyword>
<organism evidence="2 3">
    <name type="scientific">Flavobacterium okayamense</name>
    <dbReference type="NCBI Taxonomy" id="2830782"/>
    <lineage>
        <taxon>Bacteria</taxon>
        <taxon>Pseudomonadati</taxon>
        <taxon>Bacteroidota</taxon>
        <taxon>Flavobacteriia</taxon>
        <taxon>Flavobacteriales</taxon>
        <taxon>Flavobacteriaceae</taxon>
        <taxon>Flavobacterium</taxon>
    </lineage>
</organism>
<protein>
    <recommendedName>
        <fullName evidence="4">DUF4199 domain-containing protein</fullName>
    </recommendedName>
</protein>
<feature type="transmembrane region" description="Helical" evidence="1">
    <location>
        <begin position="150"/>
        <end position="168"/>
    </location>
</feature>
<evidence type="ECO:0008006" key="4">
    <source>
        <dbReference type="Google" id="ProtNLM"/>
    </source>
</evidence>
<accession>A0ABM7SAC6</accession>
<dbReference type="Proteomes" id="UP000825258">
    <property type="component" value="Chromosome"/>
</dbReference>
<dbReference type="RefSeq" id="WP_221258719.1">
    <property type="nucleotide sequence ID" value="NZ_AP024749.1"/>
</dbReference>
<keyword evidence="3" id="KW-1185">Reference proteome</keyword>
<evidence type="ECO:0000313" key="2">
    <source>
        <dbReference type="EMBL" id="BCY29653.1"/>
    </source>
</evidence>
<dbReference type="EMBL" id="AP024749">
    <property type="protein sequence ID" value="BCY29653.1"/>
    <property type="molecule type" value="Genomic_DNA"/>
</dbReference>
<name>A0ABM7SAC6_9FLAO</name>
<sequence length="176" mass="19412">MNEIVKKNSVKYGIIAGVFALLLTSTMYAVNLELFAKWWIGVTNIIIYTALGIFAMVQTKKELNGVYTFKDAFTTYFVYAVIGIAISIAFNIILFNFIDPGAKETLKEISIEAAVSMMKKFGAPSDAIKKAVEDMSNSDQFGIVEQLKGSVFSIIFSAIFAAILAAIFKSKPKEQF</sequence>
<evidence type="ECO:0000256" key="1">
    <source>
        <dbReference type="SAM" id="Phobius"/>
    </source>
</evidence>
<feature type="transmembrane region" description="Helical" evidence="1">
    <location>
        <begin position="77"/>
        <end position="98"/>
    </location>
</feature>
<reference evidence="2 3" key="1">
    <citation type="submission" date="2021-06" db="EMBL/GenBank/DDBJ databases">
        <title>Whole genome sequences of Flavobacterium sp. KK2020170 and assembly.</title>
        <authorList>
            <person name="Kitahara K."/>
            <person name="Miyoshi S."/>
            <person name="Uesaka K."/>
        </authorList>
    </citation>
    <scope>NUCLEOTIDE SEQUENCE [LARGE SCALE GENOMIC DNA]</scope>
    <source>
        <strain evidence="2 3">KK2020170</strain>
    </source>
</reference>
<dbReference type="InterPro" id="IPR025250">
    <property type="entry name" value="DUF4199"/>
</dbReference>
<evidence type="ECO:0000313" key="3">
    <source>
        <dbReference type="Proteomes" id="UP000825258"/>
    </source>
</evidence>
<keyword evidence="1" id="KW-0472">Membrane</keyword>
<gene>
    <name evidence="2" type="ORF">KK2020170_25210</name>
</gene>
<keyword evidence="1" id="KW-1133">Transmembrane helix</keyword>
<dbReference type="Pfam" id="PF13858">
    <property type="entry name" value="DUF4199"/>
    <property type="match status" value="1"/>
</dbReference>
<proteinExistence type="predicted"/>
<feature type="transmembrane region" description="Helical" evidence="1">
    <location>
        <begin position="36"/>
        <end position="57"/>
    </location>
</feature>
<feature type="transmembrane region" description="Helical" evidence="1">
    <location>
        <begin position="12"/>
        <end position="30"/>
    </location>
</feature>